<sequence>MCNGDPPDPGIEGRIWYQTRRDGDDSDQESYGGTRSVMKVQMSLQQTQMDRFYLLISLLWMRSSIRNLARFEDVFQLVGISMVKCAMVAYNTSMVAYAQMADSMDMGGHLYTYNEVMTSLM</sequence>
<evidence type="ECO:0000313" key="3">
    <source>
        <dbReference type="Proteomes" id="UP000215914"/>
    </source>
</evidence>
<dbReference type="AlphaFoldDB" id="A0A251VDW5"/>
<proteinExistence type="predicted"/>
<dbReference type="Proteomes" id="UP000215914">
    <property type="component" value="Chromosome 2"/>
</dbReference>
<evidence type="ECO:0000313" key="2">
    <source>
        <dbReference type="EMBL" id="OTG33346.1"/>
    </source>
</evidence>
<name>A0A251VDW5_HELAN</name>
<dbReference type="EMBL" id="CM007891">
    <property type="protein sequence ID" value="OTG33346.1"/>
    <property type="molecule type" value="Genomic_DNA"/>
</dbReference>
<feature type="region of interest" description="Disordered" evidence="1">
    <location>
        <begin position="1"/>
        <end position="32"/>
    </location>
</feature>
<evidence type="ECO:0000256" key="1">
    <source>
        <dbReference type="SAM" id="MobiDB-lite"/>
    </source>
</evidence>
<accession>A0A251VDW5</accession>
<protein>
    <submittedName>
        <fullName evidence="2">Uncharacterized protein</fullName>
    </submittedName>
</protein>
<reference evidence="3" key="1">
    <citation type="journal article" date="2017" name="Nature">
        <title>The sunflower genome provides insights into oil metabolism, flowering and Asterid evolution.</title>
        <authorList>
            <person name="Badouin H."/>
            <person name="Gouzy J."/>
            <person name="Grassa C.J."/>
            <person name="Murat F."/>
            <person name="Staton S.E."/>
            <person name="Cottret L."/>
            <person name="Lelandais-Briere C."/>
            <person name="Owens G.L."/>
            <person name="Carrere S."/>
            <person name="Mayjonade B."/>
            <person name="Legrand L."/>
            <person name="Gill N."/>
            <person name="Kane N.C."/>
            <person name="Bowers J.E."/>
            <person name="Hubner S."/>
            <person name="Bellec A."/>
            <person name="Berard A."/>
            <person name="Berges H."/>
            <person name="Blanchet N."/>
            <person name="Boniface M.C."/>
            <person name="Brunel D."/>
            <person name="Catrice O."/>
            <person name="Chaidir N."/>
            <person name="Claudel C."/>
            <person name="Donnadieu C."/>
            <person name="Faraut T."/>
            <person name="Fievet G."/>
            <person name="Helmstetter N."/>
            <person name="King M."/>
            <person name="Knapp S.J."/>
            <person name="Lai Z."/>
            <person name="Le Paslier M.C."/>
            <person name="Lippi Y."/>
            <person name="Lorenzon L."/>
            <person name="Mandel J.R."/>
            <person name="Marage G."/>
            <person name="Marchand G."/>
            <person name="Marquand E."/>
            <person name="Bret-Mestries E."/>
            <person name="Morien E."/>
            <person name="Nambeesan S."/>
            <person name="Nguyen T."/>
            <person name="Pegot-Espagnet P."/>
            <person name="Pouilly N."/>
            <person name="Raftis F."/>
            <person name="Sallet E."/>
            <person name="Schiex T."/>
            <person name="Thomas J."/>
            <person name="Vandecasteele C."/>
            <person name="Vares D."/>
            <person name="Vear F."/>
            <person name="Vautrin S."/>
            <person name="Crespi M."/>
            <person name="Mangin B."/>
            <person name="Burke J.M."/>
            <person name="Salse J."/>
            <person name="Munos S."/>
            <person name="Vincourt P."/>
            <person name="Rieseberg L.H."/>
            <person name="Langlade N.B."/>
        </authorList>
    </citation>
    <scope>NUCLEOTIDE SEQUENCE [LARGE SCALE GENOMIC DNA]</scope>
    <source>
        <strain evidence="3">cv. SF193</strain>
    </source>
</reference>
<gene>
    <name evidence="2" type="ORF">HannXRQ_Chr02g0033721</name>
</gene>
<keyword evidence="3" id="KW-1185">Reference proteome</keyword>
<dbReference type="InParanoid" id="A0A251VDW5"/>
<organism evidence="2 3">
    <name type="scientific">Helianthus annuus</name>
    <name type="common">Common sunflower</name>
    <dbReference type="NCBI Taxonomy" id="4232"/>
    <lineage>
        <taxon>Eukaryota</taxon>
        <taxon>Viridiplantae</taxon>
        <taxon>Streptophyta</taxon>
        <taxon>Embryophyta</taxon>
        <taxon>Tracheophyta</taxon>
        <taxon>Spermatophyta</taxon>
        <taxon>Magnoliopsida</taxon>
        <taxon>eudicotyledons</taxon>
        <taxon>Gunneridae</taxon>
        <taxon>Pentapetalae</taxon>
        <taxon>asterids</taxon>
        <taxon>campanulids</taxon>
        <taxon>Asterales</taxon>
        <taxon>Asteraceae</taxon>
        <taxon>Asteroideae</taxon>
        <taxon>Heliantheae alliance</taxon>
        <taxon>Heliantheae</taxon>
        <taxon>Helianthus</taxon>
    </lineage>
</organism>